<evidence type="ECO:0000259" key="7">
    <source>
        <dbReference type="Pfam" id="PF01058"/>
    </source>
</evidence>
<dbReference type="AlphaFoldDB" id="A0A644VES3"/>
<dbReference type="PANTHER" id="PTHR42989">
    <property type="entry name" value="HYDROGENASE-4 COMPONENT I"/>
    <property type="match status" value="1"/>
</dbReference>
<dbReference type="Gene3D" id="3.40.50.12280">
    <property type="match status" value="1"/>
</dbReference>
<feature type="domain" description="NADH:ubiquinone oxidoreductase-like 20kDa subunit" evidence="7">
    <location>
        <begin position="26"/>
        <end position="136"/>
    </location>
</feature>
<dbReference type="InterPro" id="IPR052375">
    <property type="entry name" value="Complex_I_20kDa-like"/>
</dbReference>
<keyword evidence="6" id="KW-0411">Iron-sulfur</keyword>
<evidence type="ECO:0000256" key="5">
    <source>
        <dbReference type="ARBA" id="ARBA00023004"/>
    </source>
</evidence>
<accession>A0A644VES3</accession>
<keyword evidence="5" id="KW-0408">Iron</keyword>
<dbReference type="GO" id="GO:0046872">
    <property type="term" value="F:metal ion binding"/>
    <property type="evidence" value="ECO:0007669"/>
    <property type="project" value="UniProtKB-KW"/>
</dbReference>
<dbReference type="GO" id="GO:0051539">
    <property type="term" value="F:4 iron, 4 sulfur cluster binding"/>
    <property type="evidence" value="ECO:0007669"/>
    <property type="project" value="UniProtKB-KW"/>
</dbReference>
<comment type="caution">
    <text evidence="8">The sequence shown here is derived from an EMBL/GenBank/DDBJ whole genome shotgun (WGS) entry which is preliminary data.</text>
</comment>
<keyword evidence="8" id="KW-0456">Lyase</keyword>
<evidence type="ECO:0000256" key="2">
    <source>
        <dbReference type="ARBA" id="ARBA00009173"/>
    </source>
</evidence>
<keyword evidence="3" id="KW-0004">4Fe-4S</keyword>
<protein>
    <submittedName>
        <fullName evidence="8">Formate hydrogenlyase subunit 7</fullName>
    </submittedName>
</protein>
<reference evidence="8" key="1">
    <citation type="submission" date="2019-08" db="EMBL/GenBank/DDBJ databases">
        <authorList>
            <person name="Kucharzyk K."/>
            <person name="Murdoch R.W."/>
            <person name="Higgins S."/>
            <person name="Loffler F."/>
        </authorList>
    </citation>
    <scope>NUCLEOTIDE SEQUENCE</scope>
</reference>
<evidence type="ECO:0000256" key="4">
    <source>
        <dbReference type="ARBA" id="ARBA00022723"/>
    </source>
</evidence>
<evidence type="ECO:0000313" key="8">
    <source>
        <dbReference type="EMBL" id="MPL89818.1"/>
    </source>
</evidence>
<gene>
    <name evidence="8" type="primary">hycG_9</name>
    <name evidence="8" type="ORF">SDC9_35860</name>
</gene>
<name>A0A644VES3_9ZZZZ</name>
<evidence type="ECO:0000256" key="6">
    <source>
        <dbReference type="ARBA" id="ARBA00023014"/>
    </source>
</evidence>
<evidence type="ECO:0000256" key="3">
    <source>
        <dbReference type="ARBA" id="ARBA00022485"/>
    </source>
</evidence>
<proteinExistence type="inferred from homology"/>
<organism evidence="8">
    <name type="scientific">bioreactor metagenome</name>
    <dbReference type="NCBI Taxonomy" id="1076179"/>
    <lineage>
        <taxon>unclassified sequences</taxon>
        <taxon>metagenomes</taxon>
        <taxon>ecological metagenomes</taxon>
    </lineage>
</organism>
<keyword evidence="4" id="KW-0479">Metal-binding</keyword>
<dbReference type="SUPFAM" id="SSF56770">
    <property type="entry name" value="HydA/Nqo6-like"/>
    <property type="match status" value="1"/>
</dbReference>
<dbReference type="EMBL" id="VSSQ01000288">
    <property type="protein sequence ID" value="MPL89818.1"/>
    <property type="molecule type" value="Genomic_DNA"/>
</dbReference>
<dbReference type="PANTHER" id="PTHR42989:SF1">
    <property type="entry name" value="FORMATE HYDROGENLYASE SUBUNIT 7-RELATED"/>
    <property type="match status" value="1"/>
</dbReference>
<dbReference type="GO" id="GO:0016829">
    <property type="term" value="F:lyase activity"/>
    <property type="evidence" value="ECO:0007669"/>
    <property type="project" value="UniProtKB-KW"/>
</dbReference>
<dbReference type="Pfam" id="PF01058">
    <property type="entry name" value="Oxidored_q6"/>
    <property type="match status" value="1"/>
</dbReference>
<comment type="similarity">
    <text evidence="2">Belongs to the complex I 20 kDa subunit family.</text>
</comment>
<comment type="cofactor">
    <cofactor evidence="1">
        <name>[4Fe-4S] cluster</name>
        <dbReference type="ChEBI" id="CHEBI:49883"/>
    </cofactor>
</comment>
<evidence type="ECO:0000256" key="1">
    <source>
        <dbReference type="ARBA" id="ARBA00001966"/>
    </source>
</evidence>
<sequence length="159" mass="17389">MSVLQQIKNAVRQRSIHVCYVNTGSCNGCDIEILACLAPRYDIEQYGIYVHNNPREADVILVTGGMSPQWIDKLPDLWDRVPEPKAVVTIGNCPISGCVFNRPGKLIDPPVSKYIPVTAAVPGCPPSPTEIISAILGAADILFKDYEVLQKEKEGGQKK</sequence>
<dbReference type="InterPro" id="IPR006137">
    <property type="entry name" value="NADH_UbQ_OxRdtase-like_20kDa"/>
</dbReference>